<dbReference type="InterPro" id="IPR011110">
    <property type="entry name" value="Reg_prop"/>
</dbReference>
<accession>A0A383BFB9</accession>
<proteinExistence type="predicted"/>
<dbReference type="AlphaFoldDB" id="A0A383BFB9"/>
<reference evidence="2" key="1">
    <citation type="submission" date="2018-05" db="EMBL/GenBank/DDBJ databases">
        <authorList>
            <person name="Lanie J.A."/>
            <person name="Ng W.-L."/>
            <person name="Kazmierczak K.M."/>
            <person name="Andrzejewski T.M."/>
            <person name="Davidsen T.M."/>
            <person name="Wayne K.J."/>
            <person name="Tettelin H."/>
            <person name="Glass J.I."/>
            <person name="Rusch D."/>
            <person name="Podicherti R."/>
            <person name="Tsui H.-C.T."/>
            <person name="Winkler M.E."/>
        </authorList>
    </citation>
    <scope>NUCLEOTIDE SEQUENCE</scope>
</reference>
<feature type="non-terminal residue" evidence="2">
    <location>
        <position position="246"/>
    </location>
</feature>
<gene>
    <name evidence="2" type="ORF">METZ01_LOCUS470969</name>
</gene>
<dbReference type="Pfam" id="PF07494">
    <property type="entry name" value="Reg_prop"/>
    <property type="match status" value="2"/>
</dbReference>
<name>A0A383BFB9_9ZZZZ</name>
<organism evidence="2">
    <name type="scientific">marine metagenome</name>
    <dbReference type="NCBI Taxonomy" id="408172"/>
    <lineage>
        <taxon>unclassified sequences</taxon>
        <taxon>metagenomes</taxon>
        <taxon>ecological metagenomes</taxon>
    </lineage>
</organism>
<evidence type="ECO:0000313" key="2">
    <source>
        <dbReference type="EMBL" id="SVE18115.1"/>
    </source>
</evidence>
<dbReference type="InterPro" id="IPR015943">
    <property type="entry name" value="WD40/YVTN_repeat-like_dom_sf"/>
</dbReference>
<dbReference type="GO" id="GO:0000155">
    <property type="term" value="F:phosphorelay sensor kinase activity"/>
    <property type="evidence" value="ECO:0007669"/>
    <property type="project" value="TreeGrafter"/>
</dbReference>
<feature type="non-terminal residue" evidence="2">
    <location>
        <position position="1"/>
    </location>
</feature>
<dbReference type="Gene3D" id="2.130.10.10">
    <property type="entry name" value="YVTN repeat-like/Quinoprotein amine dehydrogenase"/>
    <property type="match status" value="2"/>
</dbReference>
<dbReference type="PANTHER" id="PTHR43547">
    <property type="entry name" value="TWO-COMPONENT HISTIDINE KINASE"/>
    <property type="match status" value="1"/>
</dbReference>
<protein>
    <recommendedName>
        <fullName evidence="3">Two component regulator three Y domain-containing protein</fullName>
    </recommendedName>
</protein>
<keyword evidence="1" id="KW-0597">Phosphoprotein</keyword>
<dbReference type="PANTHER" id="PTHR43547:SF2">
    <property type="entry name" value="HYBRID SIGNAL TRANSDUCTION HISTIDINE KINASE C"/>
    <property type="match status" value="1"/>
</dbReference>
<evidence type="ECO:0008006" key="3">
    <source>
        <dbReference type="Google" id="ProtNLM"/>
    </source>
</evidence>
<dbReference type="EMBL" id="UINC01199606">
    <property type="protein sequence ID" value="SVE18115.1"/>
    <property type="molecule type" value="Genomic_DNA"/>
</dbReference>
<evidence type="ECO:0000256" key="1">
    <source>
        <dbReference type="ARBA" id="ARBA00022553"/>
    </source>
</evidence>
<dbReference type="SUPFAM" id="SSF63829">
    <property type="entry name" value="Calcium-dependent phosphotriesterase"/>
    <property type="match status" value="1"/>
</dbReference>
<sequence>VPDHNILSGPSFTLALDSKKRVLVGTEHGVWQQTNGTFELLHSSLADKSISSILLDHQNSIWVGTINHGLYRLSDLGIEKLDATAGLPNNRVFSLLEDLEKNIWIGTNGGLFRLRRALFTTFSQSQGMSGDFLRTVLQTSDGKLLSGGSAGLDIFSNDSFSSASLTTGEAFSVLSLAAVTEEVTLVGTYTKGVLRYENDQLTPYLDRQLGLPSNEVRAILLASDNSVWYATAQGVVQQTPDGKLSH</sequence>